<evidence type="ECO:0000256" key="4">
    <source>
        <dbReference type="ARBA" id="ARBA00023295"/>
    </source>
</evidence>
<dbReference type="Gene3D" id="2.115.10.20">
    <property type="entry name" value="Glycosyl hydrolase domain, family 43"/>
    <property type="match status" value="1"/>
</dbReference>
<dbReference type="EMBL" id="MU839043">
    <property type="protein sequence ID" value="KAK1762073.1"/>
    <property type="molecule type" value="Genomic_DNA"/>
</dbReference>
<evidence type="ECO:0000256" key="3">
    <source>
        <dbReference type="ARBA" id="ARBA00022801"/>
    </source>
</evidence>
<dbReference type="Proteomes" id="UP001244011">
    <property type="component" value="Unassembled WGS sequence"/>
</dbReference>
<dbReference type="CDD" id="cd18820">
    <property type="entry name" value="GH43_LbAraf43-like"/>
    <property type="match status" value="1"/>
</dbReference>
<feature type="region of interest" description="Disordered" evidence="6">
    <location>
        <begin position="395"/>
        <end position="416"/>
    </location>
</feature>
<dbReference type="RefSeq" id="XP_060278286.1">
    <property type="nucleotide sequence ID" value="XM_060423340.1"/>
</dbReference>
<reference evidence="8" key="1">
    <citation type="submission" date="2023-06" db="EMBL/GenBank/DDBJ databases">
        <title>Genome-scale phylogeny and comparative genomics of the fungal order Sordariales.</title>
        <authorList>
            <consortium name="Lawrence Berkeley National Laboratory"/>
            <person name="Hensen N."/>
            <person name="Bonometti L."/>
            <person name="Westerberg I."/>
            <person name="Brannstrom I.O."/>
            <person name="Guillou S."/>
            <person name="Cros-Aarteil S."/>
            <person name="Calhoun S."/>
            <person name="Haridas S."/>
            <person name="Kuo A."/>
            <person name="Mondo S."/>
            <person name="Pangilinan J."/>
            <person name="Riley R."/>
            <person name="Labutti K."/>
            <person name="Andreopoulos B."/>
            <person name="Lipzen A."/>
            <person name="Chen C."/>
            <person name="Yanf M."/>
            <person name="Daum C."/>
            <person name="Ng V."/>
            <person name="Clum A."/>
            <person name="Steindorff A."/>
            <person name="Ohm R."/>
            <person name="Martin F."/>
            <person name="Silar P."/>
            <person name="Natvig D."/>
            <person name="Lalanne C."/>
            <person name="Gautier V."/>
            <person name="Ament-Velasquez S.L."/>
            <person name="Kruys A."/>
            <person name="Hutchinson M.I."/>
            <person name="Powell A.J."/>
            <person name="Barry K."/>
            <person name="Miller A.N."/>
            <person name="Grigoriev I.V."/>
            <person name="Debuchy R."/>
            <person name="Gladieux P."/>
            <person name="Thoren M.H."/>
            <person name="Johannesson H."/>
        </authorList>
    </citation>
    <scope>NUCLEOTIDE SEQUENCE</scope>
    <source>
        <strain evidence="8">8032-3</strain>
    </source>
</reference>
<sequence>MARLGLIGAFLWASAILTLVQSQSFDPNQAGPQSWDPSKVGTDTTTNATYRNPIFTQNVGDPFMTRYSVDGEDWYLFTYSTNDNITLKRSRAMTDNWDNADTRVVFNPDPDSGEAWSTDIWAPEIHQLNGSWYIIFTATHDKDNPPPLQDAMCPINCPAINHRMFVLAGDTADPWAANFSMKGMLNTYDQFAIDGTYFSYEGQLYHIYSCWEQAYSAWPANLCITHMSNPWTVNSNFSDRRIISVPNEPWERVPYGRPDTRLATNEGPQQLTNPKTGQNFVVYSAARVNTPFYCLGLLELVGTDPMSYQSWRKRRDGCVFHQNAAEGVYGTGHASFTTSPDGTEHYLVYHAQTTANPAADLYRTVRAQRFGWNDDHGGDGSPIFPPAENGPFPVPAGQHGYRPVTMHSLPRSDWAS</sequence>
<evidence type="ECO:0000256" key="2">
    <source>
        <dbReference type="ARBA" id="ARBA00022729"/>
    </source>
</evidence>
<comment type="caution">
    <text evidence="8">The sequence shown here is derived from an EMBL/GenBank/DDBJ whole genome shotgun (WGS) entry which is preliminary data.</text>
</comment>
<proteinExistence type="inferred from homology"/>
<keyword evidence="3 5" id="KW-0378">Hydrolase</keyword>
<dbReference type="GeneID" id="85306527"/>
<dbReference type="GO" id="GO:0004553">
    <property type="term" value="F:hydrolase activity, hydrolyzing O-glycosyl compounds"/>
    <property type="evidence" value="ECO:0007669"/>
    <property type="project" value="InterPro"/>
</dbReference>
<protein>
    <submittedName>
        <fullName evidence="8">Alpha-N-arabinofuranosidase 2</fullName>
    </submittedName>
</protein>
<dbReference type="AlphaFoldDB" id="A0AAJ0FG65"/>
<feature type="region of interest" description="Disordered" evidence="6">
    <location>
        <begin position="27"/>
        <end position="46"/>
    </location>
</feature>
<dbReference type="InterPro" id="IPR023296">
    <property type="entry name" value="Glyco_hydro_beta-prop_sf"/>
</dbReference>
<feature type="signal peptide" evidence="7">
    <location>
        <begin position="1"/>
        <end position="22"/>
    </location>
</feature>
<evidence type="ECO:0000256" key="6">
    <source>
        <dbReference type="SAM" id="MobiDB-lite"/>
    </source>
</evidence>
<keyword evidence="9" id="KW-1185">Reference proteome</keyword>
<comment type="similarity">
    <text evidence="1 5">Belongs to the glycosyl hydrolase 43 family.</text>
</comment>
<dbReference type="Pfam" id="PF04616">
    <property type="entry name" value="Glyco_hydro_43"/>
    <property type="match status" value="1"/>
</dbReference>
<accession>A0AAJ0FG65</accession>
<dbReference type="GO" id="GO:0005975">
    <property type="term" value="P:carbohydrate metabolic process"/>
    <property type="evidence" value="ECO:0007669"/>
    <property type="project" value="InterPro"/>
</dbReference>
<keyword evidence="4 5" id="KW-0326">Glycosidase</keyword>
<dbReference type="PANTHER" id="PTHR43817">
    <property type="entry name" value="GLYCOSYL HYDROLASE"/>
    <property type="match status" value="1"/>
</dbReference>
<organism evidence="8 9">
    <name type="scientific">Phialemonium atrogriseum</name>
    <dbReference type="NCBI Taxonomy" id="1093897"/>
    <lineage>
        <taxon>Eukaryota</taxon>
        <taxon>Fungi</taxon>
        <taxon>Dikarya</taxon>
        <taxon>Ascomycota</taxon>
        <taxon>Pezizomycotina</taxon>
        <taxon>Sordariomycetes</taxon>
        <taxon>Sordariomycetidae</taxon>
        <taxon>Cephalothecales</taxon>
        <taxon>Cephalothecaceae</taxon>
        <taxon>Phialemonium</taxon>
    </lineage>
</organism>
<evidence type="ECO:0000256" key="1">
    <source>
        <dbReference type="ARBA" id="ARBA00009865"/>
    </source>
</evidence>
<evidence type="ECO:0000256" key="5">
    <source>
        <dbReference type="RuleBase" id="RU361187"/>
    </source>
</evidence>
<evidence type="ECO:0000256" key="7">
    <source>
        <dbReference type="SAM" id="SignalP"/>
    </source>
</evidence>
<dbReference type="InterPro" id="IPR006710">
    <property type="entry name" value="Glyco_hydro_43"/>
</dbReference>
<feature type="chain" id="PRO_5042596169" evidence="7">
    <location>
        <begin position="23"/>
        <end position="416"/>
    </location>
</feature>
<evidence type="ECO:0000313" key="8">
    <source>
        <dbReference type="EMBL" id="KAK1762073.1"/>
    </source>
</evidence>
<keyword evidence="2 7" id="KW-0732">Signal</keyword>
<name>A0AAJ0FG65_9PEZI</name>
<gene>
    <name evidence="8" type="ORF">QBC33DRAFT_291652</name>
</gene>
<evidence type="ECO:0000313" key="9">
    <source>
        <dbReference type="Proteomes" id="UP001244011"/>
    </source>
</evidence>
<dbReference type="PANTHER" id="PTHR43817:SF1">
    <property type="entry name" value="HYDROLASE, FAMILY 43, PUTATIVE (AFU_ORTHOLOGUE AFUA_3G01660)-RELATED"/>
    <property type="match status" value="1"/>
</dbReference>
<dbReference type="SUPFAM" id="SSF75005">
    <property type="entry name" value="Arabinanase/levansucrase/invertase"/>
    <property type="match status" value="1"/>
</dbReference>